<evidence type="ECO:0000313" key="2">
    <source>
        <dbReference type="Proteomes" id="UP000712281"/>
    </source>
</evidence>
<evidence type="ECO:0000313" key="1">
    <source>
        <dbReference type="EMBL" id="KAF2538037.1"/>
    </source>
</evidence>
<sequence>MRSFTLVTSESTPASSFAANLASRTLQLVVECPRVWWNSQRCFRRILDCESMYCPWFGLIRIDRVVMRPLEFFPLLVTHVRSYRGFPPLLSLVYRTGSFSESIGFWFFLDVCERPPQYRWRRRWNPCRLTEFRFSAGDVSLGFYPEGCSHDVPGLSCGVVKSSLFPRTFVVPRGRIARVLAVKVSTRLVKVLTSWSCSSDLFP</sequence>
<comment type="caution">
    <text evidence="1">The sequence shown here is derived from an EMBL/GenBank/DDBJ whole genome shotgun (WGS) entry which is preliminary data.</text>
</comment>
<dbReference type="EMBL" id="QGKW02002228">
    <property type="protein sequence ID" value="KAF2538037.1"/>
    <property type="molecule type" value="Genomic_DNA"/>
</dbReference>
<accession>A0A8S9G048</accession>
<organism evidence="1 2">
    <name type="scientific">Brassica cretica</name>
    <name type="common">Mustard</name>
    <dbReference type="NCBI Taxonomy" id="69181"/>
    <lineage>
        <taxon>Eukaryota</taxon>
        <taxon>Viridiplantae</taxon>
        <taxon>Streptophyta</taxon>
        <taxon>Embryophyta</taxon>
        <taxon>Tracheophyta</taxon>
        <taxon>Spermatophyta</taxon>
        <taxon>Magnoliopsida</taxon>
        <taxon>eudicotyledons</taxon>
        <taxon>Gunneridae</taxon>
        <taxon>Pentapetalae</taxon>
        <taxon>rosids</taxon>
        <taxon>malvids</taxon>
        <taxon>Brassicales</taxon>
        <taxon>Brassicaceae</taxon>
        <taxon>Brassiceae</taxon>
        <taxon>Brassica</taxon>
    </lineage>
</organism>
<reference evidence="1" key="1">
    <citation type="submission" date="2019-12" db="EMBL/GenBank/DDBJ databases">
        <title>Genome sequencing and annotation of Brassica cretica.</title>
        <authorList>
            <person name="Studholme D.J."/>
            <person name="Sarris P.F."/>
        </authorList>
    </citation>
    <scope>NUCLEOTIDE SEQUENCE</scope>
    <source>
        <strain evidence="1">PFS-001/15</strain>
        <tissue evidence="1">Leaf</tissue>
    </source>
</reference>
<name>A0A8S9G048_BRACR</name>
<protein>
    <submittedName>
        <fullName evidence="1">Uncharacterized protein</fullName>
    </submittedName>
</protein>
<dbReference type="AlphaFoldDB" id="A0A8S9G048"/>
<gene>
    <name evidence="1" type="ORF">F2Q68_00021135</name>
</gene>
<dbReference type="Proteomes" id="UP000712281">
    <property type="component" value="Unassembled WGS sequence"/>
</dbReference>
<proteinExistence type="predicted"/>